<evidence type="ECO:0000256" key="6">
    <source>
        <dbReference type="ARBA" id="ARBA00033409"/>
    </source>
</evidence>
<dbReference type="SUPFAM" id="SSF57863">
    <property type="entry name" value="ArfGap/RecO-like zinc finger"/>
    <property type="match status" value="1"/>
</dbReference>
<dbReference type="InterPro" id="IPR003717">
    <property type="entry name" value="RecO"/>
</dbReference>
<evidence type="ECO:0000256" key="4">
    <source>
        <dbReference type="ARBA" id="ARBA00023172"/>
    </source>
</evidence>
<name>A0A7C3PIC9_9CYAN</name>
<reference evidence="10" key="1">
    <citation type="journal article" date="2020" name="mSystems">
        <title>Genome- and Community-Level Interaction Insights into Carbon Utilization and Element Cycling Functions of Hydrothermarchaeota in Hydrothermal Sediment.</title>
        <authorList>
            <person name="Zhou Z."/>
            <person name="Liu Y."/>
            <person name="Xu W."/>
            <person name="Pan J."/>
            <person name="Luo Z.H."/>
            <person name="Li M."/>
        </authorList>
    </citation>
    <scope>NUCLEOTIDE SEQUENCE [LARGE SCALE GENOMIC DNA]</scope>
    <source>
        <strain evidence="10">SpSt-418</strain>
    </source>
</reference>
<evidence type="ECO:0000256" key="7">
    <source>
        <dbReference type="HAMAP-Rule" id="MF_00201"/>
    </source>
</evidence>
<evidence type="ECO:0000313" key="10">
    <source>
        <dbReference type="EMBL" id="HFN00616.1"/>
    </source>
</evidence>
<feature type="domain" description="DNA replication/recombination mediator RecO N-terminal" evidence="9">
    <location>
        <begin position="1"/>
        <end position="80"/>
    </location>
</feature>
<dbReference type="InterPro" id="IPR012340">
    <property type="entry name" value="NA-bd_OB-fold"/>
</dbReference>
<dbReference type="SUPFAM" id="SSF50249">
    <property type="entry name" value="Nucleic acid-binding proteins"/>
    <property type="match status" value="1"/>
</dbReference>
<evidence type="ECO:0000256" key="1">
    <source>
        <dbReference type="ARBA" id="ARBA00007452"/>
    </source>
</evidence>
<dbReference type="PANTHER" id="PTHR33991:SF1">
    <property type="entry name" value="DNA REPAIR PROTEIN RECO"/>
    <property type="match status" value="1"/>
</dbReference>
<comment type="function">
    <text evidence="7">Involved in DNA repair and RecF pathway recombination.</text>
</comment>
<organism evidence="10">
    <name type="scientific">Oscillatoriales cyanobacterium SpSt-418</name>
    <dbReference type="NCBI Taxonomy" id="2282169"/>
    <lineage>
        <taxon>Bacteria</taxon>
        <taxon>Bacillati</taxon>
        <taxon>Cyanobacteriota</taxon>
        <taxon>Cyanophyceae</taxon>
        <taxon>Oscillatoriophycideae</taxon>
        <taxon>Oscillatoriales</taxon>
    </lineage>
</organism>
<comment type="similarity">
    <text evidence="1 7">Belongs to the RecO family.</text>
</comment>
<keyword evidence="4 7" id="KW-0233">DNA recombination</keyword>
<dbReference type="Pfam" id="PF11967">
    <property type="entry name" value="RecO_N"/>
    <property type="match status" value="1"/>
</dbReference>
<gene>
    <name evidence="7 10" type="primary">recO</name>
    <name evidence="10" type="ORF">ENR64_23270</name>
</gene>
<protein>
    <recommendedName>
        <fullName evidence="2 7">DNA repair protein RecO</fullName>
    </recommendedName>
    <alternativeName>
        <fullName evidence="6 7">Recombination protein O</fullName>
    </alternativeName>
</protein>
<comment type="caution">
    <text evidence="10">The sequence shown here is derived from an EMBL/GenBank/DDBJ whole genome shotgun (WGS) entry which is preliminary data.</text>
</comment>
<dbReference type="PANTHER" id="PTHR33991">
    <property type="entry name" value="DNA REPAIR PROTEIN RECO"/>
    <property type="match status" value="1"/>
</dbReference>
<dbReference type="NCBIfam" id="TIGR00613">
    <property type="entry name" value="reco"/>
    <property type="match status" value="1"/>
</dbReference>
<keyword evidence="5 7" id="KW-0234">DNA repair</keyword>
<evidence type="ECO:0000256" key="3">
    <source>
        <dbReference type="ARBA" id="ARBA00022763"/>
    </source>
</evidence>
<dbReference type="HAMAP" id="MF_00201">
    <property type="entry name" value="RecO"/>
    <property type="match status" value="1"/>
</dbReference>
<evidence type="ECO:0000256" key="5">
    <source>
        <dbReference type="ARBA" id="ARBA00023204"/>
    </source>
</evidence>
<dbReference type="Gene3D" id="2.40.50.140">
    <property type="entry name" value="Nucleic acid-binding proteins"/>
    <property type="match status" value="1"/>
</dbReference>
<dbReference type="GO" id="GO:0006310">
    <property type="term" value="P:DNA recombination"/>
    <property type="evidence" value="ECO:0007669"/>
    <property type="project" value="UniProtKB-UniRule"/>
</dbReference>
<keyword evidence="3 7" id="KW-0227">DNA damage</keyword>
<evidence type="ECO:0000256" key="2">
    <source>
        <dbReference type="ARBA" id="ARBA00021310"/>
    </source>
</evidence>
<feature type="region of interest" description="Disordered" evidence="8">
    <location>
        <begin position="196"/>
        <end position="216"/>
    </location>
</feature>
<dbReference type="EMBL" id="DSRU01000334">
    <property type="protein sequence ID" value="HFN00616.1"/>
    <property type="molecule type" value="Genomic_DNA"/>
</dbReference>
<dbReference type="Gene3D" id="1.20.1440.120">
    <property type="entry name" value="Recombination protein O, C-terminal domain"/>
    <property type="match status" value="1"/>
</dbReference>
<dbReference type="GO" id="GO:0043590">
    <property type="term" value="C:bacterial nucleoid"/>
    <property type="evidence" value="ECO:0007669"/>
    <property type="project" value="TreeGrafter"/>
</dbReference>
<dbReference type="InterPro" id="IPR022572">
    <property type="entry name" value="DNA_rep/recomb_RecO_N"/>
</dbReference>
<evidence type="ECO:0000259" key="9">
    <source>
        <dbReference type="Pfam" id="PF11967"/>
    </source>
</evidence>
<proteinExistence type="inferred from homology"/>
<dbReference type="GO" id="GO:0006302">
    <property type="term" value="P:double-strand break repair"/>
    <property type="evidence" value="ECO:0007669"/>
    <property type="project" value="TreeGrafter"/>
</dbReference>
<dbReference type="InterPro" id="IPR037278">
    <property type="entry name" value="ARFGAP/RecO"/>
</dbReference>
<sequence length="301" mass="33260">MSGTYKVTGINLKAMPMGESDRLLTILTKEQGLMKAIAMGSRKQNSHLGGRSGLFVINHLLIAKGRSLDKITQAETIESFAGLSQDLRKLTASQYLAELVLFQALSEQPQEDLFLLFTNQLQALSQAKSEEILPLLARSSFQLLALAGIAPQLHSCCVTQATILPDFETKNWRVGFSVPAGGVCTLAALEQIQPSKKPQPCRFSQPKKGDRGRQSGQAQLTFELTAPELYALQQLPQVELPIGENSPNLMQNFSHKPTTLEDSWLSTERVLRQYAQYHFDRIIRSAALIDACFQSSLLMSP</sequence>
<dbReference type="InterPro" id="IPR042242">
    <property type="entry name" value="RecO_C"/>
</dbReference>
<evidence type="ECO:0000256" key="8">
    <source>
        <dbReference type="SAM" id="MobiDB-lite"/>
    </source>
</evidence>
<dbReference type="Pfam" id="PF02565">
    <property type="entry name" value="RecO_C"/>
    <property type="match status" value="1"/>
</dbReference>
<dbReference type="AlphaFoldDB" id="A0A7C3PIC9"/>
<accession>A0A7C3PIC9</accession>